<comment type="caution">
    <text evidence="1">The sequence shown here is derived from an EMBL/GenBank/DDBJ whole genome shotgun (WGS) entry which is preliminary data.</text>
</comment>
<accession>A0ABW1ZF33</accession>
<evidence type="ECO:0000313" key="1">
    <source>
        <dbReference type="EMBL" id="MFC6658982.1"/>
    </source>
</evidence>
<dbReference type="Pfam" id="PF08282">
    <property type="entry name" value="Hydrolase_3"/>
    <property type="match status" value="1"/>
</dbReference>
<keyword evidence="2" id="KW-1185">Reference proteome</keyword>
<dbReference type="SUPFAM" id="SSF56784">
    <property type="entry name" value="HAD-like"/>
    <property type="match status" value="1"/>
</dbReference>
<organism evidence="1 2">
    <name type="scientific">Deinococcus multiflagellatus</name>
    <dbReference type="NCBI Taxonomy" id="1656887"/>
    <lineage>
        <taxon>Bacteria</taxon>
        <taxon>Thermotogati</taxon>
        <taxon>Deinococcota</taxon>
        <taxon>Deinococci</taxon>
        <taxon>Deinococcales</taxon>
        <taxon>Deinococcaceae</taxon>
        <taxon>Deinococcus</taxon>
    </lineage>
</organism>
<keyword evidence="1" id="KW-0378">Hydrolase</keyword>
<dbReference type="Gene3D" id="3.40.50.1000">
    <property type="entry name" value="HAD superfamily/HAD-like"/>
    <property type="match status" value="1"/>
</dbReference>
<dbReference type="InterPro" id="IPR023214">
    <property type="entry name" value="HAD_sf"/>
</dbReference>
<reference evidence="2" key="1">
    <citation type="journal article" date="2019" name="Int. J. Syst. Evol. Microbiol.">
        <title>The Global Catalogue of Microorganisms (GCM) 10K type strain sequencing project: providing services to taxonomists for standard genome sequencing and annotation.</title>
        <authorList>
            <consortium name="The Broad Institute Genomics Platform"/>
            <consortium name="The Broad Institute Genome Sequencing Center for Infectious Disease"/>
            <person name="Wu L."/>
            <person name="Ma J."/>
        </authorList>
    </citation>
    <scope>NUCLEOTIDE SEQUENCE [LARGE SCALE GENOMIC DNA]</scope>
    <source>
        <strain evidence="2">CCUG 63830</strain>
    </source>
</reference>
<protein>
    <submittedName>
        <fullName evidence="1">HAD hydrolase family protein</fullName>
    </submittedName>
</protein>
<dbReference type="RefSeq" id="WP_380053410.1">
    <property type="nucleotide sequence ID" value="NZ_JBHSWB010000001.1"/>
</dbReference>
<dbReference type="EMBL" id="JBHSWB010000001">
    <property type="protein sequence ID" value="MFC6658982.1"/>
    <property type="molecule type" value="Genomic_DNA"/>
</dbReference>
<evidence type="ECO:0000313" key="2">
    <source>
        <dbReference type="Proteomes" id="UP001596317"/>
    </source>
</evidence>
<dbReference type="Proteomes" id="UP001596317">
    <property type="component" value="Unassembled WGS sequence"/>
</dbReference>
<dbReference type="GO" id="GO:0016787">
    <property type="term" value="F:hydrolase activity"/>
    <property type="evidence" value="ECO:0007669"/>
    <property type="project" value="UniProtKB-KW"/>
</dbReference>
<dbReference type="InterPro" id="IPR036412">
    <property type="entry name" value="HAD-like_sf"/>
</dbReference>
<proteinExistence type="predicted"/>
<gene>
    <name evidence="1" type="ORF">ACFP90_00335</name>
</gene>
<name>A0ABW1ZF33_9DEIO</name>
<sequence>MPTFLADWPVGTVSRCYGAQLLQGGQVIHERALAPGTVAAALAPLRPADLAVGGKTVVVTRDPAAALRHTDPNFARRAAAAPGVLKLVHGGPDRARLDEVQAAWAALPGAGVIHERADRVVLVARGADKGAALAELRRQLGVPRARVLAAGDGPADAPMQAQAGVFVRVGAEVALAHADHTVAGPAALGRMLRQFRQGVAPPHLSAALTQMR</sequence>